<dbReference type="PROSITE" id="PS50977">
    <property type="entry name" value="HTH_TETR_2"/>
    <property type="match status" value="1"/>
</dbReference>
<dbReference type="InterPro" id="IPR001647">
    <property type="entry name" value="HTH_TetR"/>
</dbReference>
<keyword evidence="1" id="KW-0805">Transcription regulation</keyword>
<protein>
    <submittedName>
        <fullName evidence="6">TetR/AcrR family transcriptional regulator</fullName>
    </submittedName>
</protein>
<evidence type="ECO:0000256" key="4">
    <source>
        <dbReference type="PROSITE-ProRule" id="PRU00335"/>
    </source>
</evidence>
<dbReference type="Gene3D" id="1.10.357.10">
    <property type="entry name" value="Tetracycline Repressor, domain 2"/>
    <property type="match status" value="1"/>
</dbReference>
<keyword evidence="7" id="KW-1185">Reference proteome</keyword>
<dbReference type="RefSeq" id="WP_378035227.1">
    <property type="nucleotide sequence ID" value="NZ_JBHSIV010000005.1"/>
</dbReference>
<dbReference type="PRINTS" id="PR00455">
    <property type="entry name" value="HTHTETR"/>
</dbReference>
<dbReference type="PANTHER" id="PTHR30055:SF234">
    <property type="entry name" value="HTH-TYPE TRANSCRIPTIONAL REGULATOR BETI"/>
    <property type="match status" value="1"/>
</dbReference>
<evidence type="ECO:0000256" key="2">
    <source>
        <dbReference type="ARBA" id="ARBA00023125"/>
    </source>
</evidence>
<accession>A0ABV9YII8</accession>
<sequence>MTPSTGTSRRPDAARNRAALLEAARAELAENDGPLRLREVARRAGVGQGTLYRHFPTRADLLGALVLDRLEQLVLRLEEAAEVGDGPDLARSLHEFVVAGLETGRDPVFIDVLAGDAEQGTPVGALLDRFDEALATLVEDAQDAGLVSDSLEPTDVLRLLCGVQRAVALAPDLEDLPERYAPALLAALREA</sequence>
<evidence type="ECO:0000256" key="1">
    <source>
        <dbReference type="ARBA" id="ARBA00023015"/>
    </source>
</evidence>
<comment type="caution">
    <text evidence="6">The sequence shown here is derived from an EMBL/GenBank/DDBJ whole genome shotgun (WGS) entry which is preliminary data.</text>
</comment>
<keyword evidence="3" id="KW-0804">Transcription</keyword>
<evidence type="ECO:0000259" key="5">
    <source>
        <dbReference type="PROSITE" id="PS50977"/>
    </source>
</evidence>
<name>A0ABV9YII8_9PSEU</name>
<dbReference type="InterPro" id="IPR050109">
    <property type="entry name" value="HTH-type_TetR-like_transc_reg"/>
</dbReference>
<evidence type="ECO:0000313" key="7">
    <source>
        <dbReference type="Proteomes" id="UP001595947"/>
    </source>
</evidence>
<feature type="DNA-binding region" description="H-T-H motif" evidence="4">
    <location>
        <begin position="36"/>
        <end position="55"/>
    </location>
</feature>
<dbReference type="InterPro" id="IPR036271">
    <property type="entry name" value="Tet_transcr_reg_TetR-rel_C_sf"/>
</dbReference>
<feature type="domain" description="HTH tetR-type" evidence="5">
    <location>
        <begin position="14"/>
        <end position="73"/>
    </location>
</feature>
<organism evidence="6 7">
    <name type="scientific">Actinomycetospora atypica</name>
    <dbReference type="NCBI Taxonomy" id="1290095"/>
    <lineage>
        <taxon>Bacteria</taxon>
        <taxon>Bacillati</taxon>
        <taxon>Actinomycetota</taxon>
        <taxon>Actinomycetes</taxon>
        <taxon>Pseudonocardiales</taxon>
        <taxon>Pseudonocardiaceae</taxon>
        <taxon>Actinomycetospora</taxon>
    </lineage>
</organism>
<dbReference type="SUPFAM" id="SSF46689">
    <property type="entry name" value="Homeodomain-like"/>
    <property type="match status" value="1"/>
</dbReference>
<dbReference type="PANTHER" id="PTHR30055">
    <property type="entry name" value="HTH-TYPE TRANSCRIPTIONAL REGULATOR RUTR"/>
    <property type="match status" value="1"/>
</dbReference>
<dbReference type="InterPro" id="IPR049445">
    <property type="entry name" value="TetR_SbtR-like_C"/>
</dbReference>
<dbReference type="Proteomes" id="UP001595947">
    <property type="component" value="Unassembled WGS sequence"/>
</dbReference>
<dbReference type="InterPro" id="IPR009057">
    <property type="entry name" value="Homeodomain-like_sf"/>
</dbReference>
<proteinExistence type="predicted"/>
<gene>
    <name evidence="6" type="ORF">ACFPBZ_06625</name>
</gene>
<evidence type="ECO:0000256" key="3">
    <source>
        <dbReference type="ARBA" id="ARBA00023163"/>
    </source>
</evidence>
<dbReference type="EMBL" id="JBHSIV010000005">
    <property type="protein sequence ID" value="MFC5061873.1"/>
    <property type="molecule type" value="Genomic_DNA"/>
</dbReference>
<keyword evidence="2 4" id="KW-0238">DNA-binding</keyword>
<evidence type="ECO:0000313" key="6">
    <source>
        <dbReference type="EMBL" id="MFC5061873.1"/>
    </source>
</evidence>
<dbReference type="Pfam" id="PF00440">
    <property type="entry name" value="TetR_N"/>
    <property type="match status" value="1"/>
</dbReference>
<dbReference type="Pfam" id="PF21597">
    <property type="entry name" value="TetR_C_43"/>
    <property type="match status" value="1"/>
</dbReference>
<reference evidence="7" key="1">
    <citation type="journal article" date="2019" name="Int. J. Syst. Evol. Microbiol.">
        <title>The Global Catalogue of Microorganisms (GCM) 10K type strain sequencing project: providing services to taxonomists for standard genome sequencing and annotation.</title>
        <authorList>
            <consortium name="The Broad Institute Genomics Platform"/>
            <consortium name="The Broad Institute Genome Sequencing Center for Infectious Disease"/>
            <person name="Wu L."/>
            <person name="Ma J."/>
        </authorList>
    </citation>
    <scope>NUCLEOTIDE SEQUENCE [LARGE SCALE GENOMIC DNA]</scope>
    <source>
        <strain evidence="7">CGMCC 4.7093</strain>
    </source>
</reference>
<dbReference type="SUPFAM" id="SSF48498">
    <property type="entry name" value="Tetracyclin repressor-like, C-terminal domain"/>
    <property type="match status" value="1"/>
</dbReference>